<dbReference type="SUPFAM" id="SSF47598">
    <property type="entry name" value="Ribbon-helix-helix"/>
    <property type="match status" value="1"/>
</dbReference>
<keyword evidence="3" id="KW-1185">Reference proteome</keyword>
<dbReference type="CDD" id="cd22231">
    <property type="entry name" value="RHH_NikR_HicB-like"/>
    <property type="match status" value="1"/>
</dbReference>
<feature type="region of interest" description="Disordered" evidence="1">
    <location>
        <begin position="1"/>
        <end position="33"/>
    </location>
</feature>
<evidence type="ECO:0000256" key="1">
    <source>
        <dbReference type="SAM" id="MobiDB-lite"/>
    </source>
</evidence>
<name>A0ABQ4TY62_9HYPH</name>
<comment type="caution">
    <text evidence="2">The sequence shown here is derived from an EMBL/GenBank/DDBJ whole genome shotgun (WGS) entry which is preliminary data.</text>
</comment>
<dbReference type="PANTHER" id="PTHR36215:SF1">
    <property type="entry name" value="BLL4998 PROTEIN"/>
    <property type="match status" value="1"/>
</dbReference>
<evidence type="ECO:0000313" key="3">
    <source>
        <dbReference type="Proteomes" id="UP001055057"/>
    </source>
</evidence>
<dbReference type="InterPro" id="IPR010985">
    <property type="entry name" value="Ribbon_hlx_hlx"/>
</dbReference>
<reference evidence="2" key="2">
    <citation type="submission" date="2021-08" db="EMBL/GenBank/DDBJ databases">
        <authorList>
            <person name="Tani A."/>
            <person name="Ola A."/>
            <person name="Ogura Y."/>
            <person name="Katsura K."/>
            <person name="Hayashi T."/>
        </authorList>
    </citation>
    <scope>NUCLEOTIDE SEQUENCE</scope>
    <source>
        <strain evidence="2">DSM 23632</strain>
    </source>
</reference>
<organism evidence="2 3">
    <name type="scientific">Methylobacterium trifolii</name>
    <dbReference type="NCBI Taxonomy" id="1003092"/>
    <lineage>
        <taxon>Bacteria</taxon>
        <taxon>Pseudomonadati</taxon>
        <taxon>Pseudomonadota</taxon>
        <taxon>Alphaproteobacteria</taxon>
        <taxon>Hyphomicrobiales</taxon>
        <taxon>Methylobacteriaceae</taxon>
        <taxon>Methylobacterium</taxon>
    </lineage>
</organism>
<dbReference type="RefSeq" id="WP_373875316.1">
    <property type="nucleotide sequence ID" value="NZ_BPRB01000057.1"/>
</dbReference>
<protein>
    <recommendedName>
        <fullName evidence="4">CopG family transcriptional regulator</fullName>
    </recommendedName>
</protein>
<evidence type="ECO:0000313" key="2">
    <source>
        <dbReference type="EMBL" id="GJE58928.1"/>
    </source>
</evidence>
<dbReference type="Gene3D" id="1.10.1220.10">
    <property type="entry name" value="Met repressor-like"/>
    <property type="match status" value="1"/>
</dbReference>
<reference evidence="2" key="1">
    <citation type="journal article" date="2021" name="Front. Microbiol.">
        <title>Comprehensive Comparative Genomics and Phenotyping of Methylobacterium Species.</title>
        <authorList>
            <person name="Alessa O."/>
            <person name="Ogura Y."/>
            <person name="Fujitani Y."/>
            <person name="Takami H."/>
            <person name="Hayashi T."/>
            <person name="Sahin N."/>
            <person name="Tani A."/>
        </authorList>
    </citation>
    <scope>NUCLEOTIDE SEQUENCE</scope>
    <source>
        <strain evidence="2">DSM 23632</strain>
    </source>
</reference>
<dbReference type="Pfam" id="PF17723">
    <property type="entry name" value="RHH_8"/>
    <property type="match status" value="1"/>
</dbReference>
<dbReference type="PANTHER" id="PTHR36215">
    <property type="entry name" value="BLL4998 PROTEIN"/>
    <property type="match status" value="1"/>
</dbReference>
<accession>A0ABQ4TY62</accession>
<dbReference type="Proteomes" id="UP001055057">
    <property type="component" value="Unassembled WGS sequence"/>
</dbReference>
<proteinExistence type="predicted"/>
<sequence>MMDVTPRSGPGTHLNAASSPRLRPAAKPAESETITTDLDHVSLDDVDLGHVDRLVAEGVFSNRSDSIRPAIRNAIERHAEVTRQSLARRSVAPGLCRADDVTPELARAAIASLAVSGCLQASPAVRRALADRLR</sequence>
<evidence type="ECO:0008006" key="4">
    <source>
        <dbReference type="Google" id="ProtNLM"/>
    </source>
</evidence>
<dbReference type="InterPro" id="IPR041088">
    <property type="entry name" value="RHH_8"/>
</dbReference>
<dbReference type="InterPro" id="IPR013321">
    <property type="entry name" value="Arc_rbn_hlx_hlx"/>
</dbReference>
<gene>
    <name evidence="2" type="ORF">MPOCJGCO_1013</name>
</gene>
<dbReference type="EMBL" id="BPRB01000057">
    <property type="protein sequence ID" value="GJE58928.1"/>
    <property type="molecule type" value="Genomic_DNA"/>
</dbReference>